<keyword evidence="10" id="KW-1185">Reference proteome</keyword>
<evidence type="ECO:0000256" key="5">
    <source>
        <dbReference type="ARBA" id="ARBA00022989"/>
    </source>
</evidence>
<dbReference type="AlphaFoldDB" id="A0A1C7D9X1"/>
<dbReference type="Gene3D" id="3.30.240.20">
    <property type="entry name" value="bsu07140 like domains"/>
    <property type="match status" value="1"/>
</dbReference>
<evidence type="ECO:0000256" key="6">
    <source>
        <dbReference type="ARBA" id="ARBA00023136"/>
    </source>
</evidence>
<organism evidence="9 10">
    <name type="scientific">Paraurantiacibacter namhicola</name>
    <dbReference type="NCBI Taxonomy" id="645517"/>
    <lineage>
        <taxon>Bacteria</taxon>
        <taxon>Pseudomonadati</taxon>
        <taxon>Pseudomonadota</taxon>
        <taxon>Alphaproteobacteria</taxon>
        <taxon>Sphingomonadales</taxon>
        <taxon>Erythrobacteraceae</taxon>
        <taxon>Paraurantiacibacter</taxon>
    </lineage>
</organism>
<accession>A0A1C7D9X1</accession>
<keyword evidence="4 7" id="KW-0812">Transmembrane</keyword>
<dbReference type="GO" id="GO:0005886">
    <property type="term" value="C:plasma membrane"/>
    <property type="evidence" value="ECO:0007669"/>
    <property type="project" value="UniProtKB-SubCell"/>
</dbReference>
<dbReference type="PATRIC" id="fig|645517.4.peg.1919"/>
<dbReference type="Pfam" id="PF04239">
    <property type="entry name" value="DUF421"/>
    <property type="match status" value="1"/>
</dbReference>
<evidence type="ECO:0000313" key="10">
    <source>
        <dbReference type="Proteomes" id="UP000092698"/>
    </source>
</evidence>
<evidence type="ECO:0000259" key="8">
    <source>
        <dbReference type="Pfam" id="PF04239"/>
    </source>
</evidence>
<dbReference type="KEGG" id="anh:A6F65_01934"/>
<dbReference type="STRING" id="645517.A6F65_01934"/>
<dbReference type="PANTHER" id="PTHR34582">
    <property type="entry name" value="UPF0702 TRANSMEMBRANE PROTEIN YCAP"/>
    <property type="match status" value="1"/>
</dbReference>
<feature type="domain" description="YetF C-terminal" evidence="8">
    <location>
        <begin position="84"/>
        <end position="152"/>
    </location>
</feature>
<gene>
    <name evidence="9" type="ORF">A6F65_01934</name>
</gene>
<evidence type="ECO:0000256" key="4">
    <source>
        <dbReference type="ARBA" id="ARBA00022692"/>
    </source>
</evidence>
<evidence type="ECO:0000256" key="2">
    <source>
        <dbReference type="ARBA" id="ARBA00006448"/>
    </source>
</evidence>
<keyword evidence="6 7" id="KW-0472">Membrane</keyword>
<evidence type="ECO:0000256" key="3">
    <source>
        <dbReference type="ARBA" id="ARBA00022475"/>
    </source>
</evidence>
<proteinExistence type="inferred from homology"/>
<evidence type="ECO:0000256" key="7">
    <source>
        <dbReference type="SAM" id="Phobius"/>
    </source>
</evidence>
<evidence type="ECO:0000313" key="9">
    <source>
        <dbReference type="EMBL" id="ANU08227.1"/>
    </source>
</evidence>
<comment type="similarity">
    <text evidence="2">Belongs to the UPF0702 family.</text>
</comment>
<evidence type="ECO:0000256" key="1">
    <source>
        <dbReference type="ARBA" id="ARBA00004651"/>
    </source>
</evidence>
<keyword evidence="3" id="KW-1003">Cell membrane</keyword>
<dbReference type="PANTHER" id="PTHR34582:SF6">
    <property type="entry name" value="UPF0702 TRANSMEMBRANE PROTEIN YCAP"/>
    <property type="match status" value="1"/>
</dbReference>
<reference evidence="9 10" key="1">
    <citation type="submission" date="2016-07" db="EMBL/GenBank/DDBJ databases">
        <title>Complete genome sequence of Altererythrobacter namhicola JCM 16345T, containing esterase-encoding genes.</title>
        <authorList>
            <person name="Cheng H."/>
            <person name="Wu Y.-H."/>
            <person name="Jian S.-L."/>
            <person name="Huo Y.-Y."/>
            <person name="Wang C.-S."/>
            <person name="Xu X.-W."/>
        </authorList>
    </citation>
    <scope>NUCLEOTIDE SEQUENCE [LARGE SCALE GENOMIC DNA]</scope>
    <source>
        <strain evidence="9 10">JCM 16345</strain>
    </source>
</reference>
<name>A0A1C7D9X1_9SPHN</name>
<dbReference type="InterPro" id="IPR023090">
    <property type="entry name" value="UPF0702_alpha/beta_dom_sf"/>
</dbReference>
<keyword evidence="5 7" id="KW-1133">Transmembrane helix</keyword>
<feature type="transmembrane region" description="Helical" evidence="7">
    <location>
        <begin position="60"/>
        <end position="77"/>
    </location>
</feature>
<dbReference type="EMBL" id="CP016545">
    <property type="protein sequence ID" value="ANU08227.1"/>
    <property type="molecule type" value="Genomic_DNA"/>
</dbReference>
<protein>
    <recommendedName>
        <fullName evidence="8">YetF C-terminal domain-containing protein</fullName>
    </recommendedName>
</protein>
<dbReference type="InterPro" id="IPR007353">
    <property type="entry name" value="DUF421"/>
</dbReference>
<feature type="transmembrane region" description="Helical" evidence="7">
    <location>
        <begin position="6"/>
        <end position="24"/>
    </location>
</feature>
<dbReference type="Proteomes" id="UP000092698">
    <property type="component" value="Chromosome"/>
</dbReference>
<sequence>MDAALRGLILGGVGLGWVVLIVRFTGLRSFSKMTSFDFVTTVALGSLLAGAAQASDLPAFVQSMVGIAGLFVFQFMISKGRKVSDNVEHVLANKPCILMRDGVINEAALSQTRVTRADLLAKLREANVMAFSEVRAVVLENTGDISVLHGKELDDDLLESIEEIEKDG</sequence>
<comment type="subcellular location">
    <subcellularLocation>
        <location evidence="1">Cell membrane</location>
        <topology evidence="1">Multi-pass membrane protein</topology>
    </subcellularLocation>
</comment>